<organism evidence="4 5">
    <name type="scientific">Cryobacterium glaciale</name>
    <dbReference type="NCBI Taxonomy" id="1259145"/>
    <lineage>
        <taxon>Bacteria</taxon>
        <taxon>Bacillati</taxon>
        <taxon>Actinomycetota</taxon>
        <taxon>Actinomycetes</taxon>
        <taxon>Micrococcales</taxon>
        <taxon>Microbacteriaceae</taxon>
        <taxon>Cryobacterium</taxon>
    </lineage>
</organism>
<feature type="domain" description="Fumarylacetoacetase-like C-terminal" evidence="3">
    <location>
        <begin position="13"/>
        <end position="208"/>
    </location>
</feature>
<sequence length="487" mass="51251">MQNPTPFTGTPGKVIALHLNYPSRIAQRGRVPEQPSYFLKPGTSVSVSGTPIERPAGTELLAFEGEIALIIGRSIRRVSPEEGWAAVSGVTAANDFGVYDLRYADKGSNLKSKGGDGFTPLGPAVIKAADIQPDALRVRTWVNGKLVQEDTTADLVFPFGRLVADLSQLMTLEPGDVILTGTPAGSSVVHPGDLVEVEVDAPTAPGAPSTGRLITPVVAGTVAMAEFGAGPRIDDLQRAEAWGSAEAAGLPTSTGPASILTEDLKAKINSVGTATLSSQLRKRGLNNVSIDGLQSTRPTKRLVGLARTLRFIPNREDLFISHGGGYNAQKRAFDSLRPDDVLVIEARGETGTGTVGDILALRAQVNGATGLVTDGGVRDVAAVAALEMPTYFANAHPAVLGRKHVPWDTDLTIACGGAAVQPGDVIVGDADGVLVIPPHLIEEIVDDAIEQEREETFIAEMVAAGEGVNGLYPLNATWKARYREWLK</sequence>
<dbReference type="Pfam" id="PF01557">
    <property type="entry name" value="FAA_hydrolase"/>
    <property type="match status" value="1"/>
</dbReference>
<reference evidence="4 5" key="1">
    <citation type="submission" date="2019-03" db="EMBL/GenBank/DDBJ databases">
        <title>Genomics of glacier-inhabiting Cryobacterium strains.</title>
        <authorList>
            <person name="Liu Q."/>
            <person name="Xin Y.-H."/>
        </authorList>
    </citation>
    <scope>NUCLEOTIDE SEQUENCE [LARGE SCALE GENOMIC DNA]</scope>
    <source>
        <strain evidence="4 5">HLT2-23</strain>
    </source>
</reference>
<dbReference type="AlphaFoldDB" id="A0A4R8UZF0"/>
<proteinExistence type="predicted"/>
<dbReference type="PANTHER" id="PTHR11820">
    <property type="entry name" value="ACYLPYRUVASE"/>
    <property type="match status" value="1"/>
</dbReference>
<dbReference type="RefSeq" id="WP_134502808.1">
    <property type="nucleotide sequence ID" value="NZ_SOEY01000018.1"/>
</dbReference>
<keyword evidence="4" id="KW-0378">Hydrolase</keyword>
<dbReference type="GO" id="GO:0016787">
    <property type="term" value="F:hydrolase activity"/>
    <property type="evidence" value="ECO:0007669"/>
    <property type="project" value="UniProtKB-KW"/>
</dbReference>
<dbReference type="SUPFAM" id="SSF56529">
    <property type="entry name" value="FAH"/>
    <property type="match status" value="1"/>
</dbReference>
<dbReference type="SUPFAM" id="SSF89562">
    <property type="entry name" value="RraA-like"/>
    <property type="match status" value="1"/>
</dbReference>
<dbReference type="Gene3D" id="3.90.850.10">
    <property type="entry name" value="Fumarylacetoacetase-like, C-terminal domain"/>
    <property type="match status" value="1"/>
</dbReference>
<comment type="cofactor">
    <cofactor evidence="2">
        <name>Mg(2+)</name>
        <dbReference type="ChEBI" id="CHEBI:18420"/>
    </cofactor>
</comment>
<dbReference type="EMBL" id="SOEY01000018">
    <property type="protein sequence ID" value="TFB73301.1"/>
    <property type="molecule type" value="Genomic_DNA"/>
</dbReference>
<dbReference type="NCBIfam" id="NF006093">
    <property type="entry name" value="PRK08245.1"/>
    <property type="match status" value="1"/>
</dbReference>
<dbReference type="InterPro" id="IPR005493">
    <property type="entry name" value="RraA/RraA-like"/>
</dbReference>
<accession>A0A4R8UZF0</accession>
<evidence type="ECO:0000256" key="2">
    <source>
        <dbReference type="PIRSR" id="PIRSR605493-1"/>
    </source>
</evidence>
<evidence type="ECO:0000256" key="1">
    <source>
        <dbReference type="ARBA" id="ARBA00022723"/>
    </source>
</evidence>
<protein>
    <submittedName>
        <fullName evidence="4">Fumarylacetoacetate hydrolase family protein</fullName>
    </submittedName>
</protein>
<dbReference type="InterPro" id="IPR011234">
    <property type="entry name" value="Fumarylacetoacetase-like_C"/>
</dbReference>
<dbReference type="PANTHER" id="PTHR11820:SF114">
    <property type="entry name" value="4-HYDROXYPHENYLACETATE CATABOLISM PROTEIN"/>
    <property type="match status" value="1"/>
</dbReference>
<dbReference type="InterPro" id="IPR036663">
    <property type="entry name" value="Fumarylacetoacetase_C_sf"/>
</dbReference>
<dbReference type="NCBIfam" id="NF009399">
    <property type="entry name" value="PRK12764.1"/>
    <property type="match status" value="1"/>
</dbReference>
<feature type="binding site" evidence="2">
    <location>
        <position position="378"/>
    </location>
    <ligand>
        <name>substrate</name>
    </ligand>
</feature>
<dbReference type="OrthoDB" id="9805307at2"/>
<keyword evidence="5" id="KW-1185">Reference proteome</keyword>
<evidence type="ECO:0000313" key="4">
    <source>
        <dbReference type="EMBL" id="TFB73301.1"/>
    </source>
</evidence>
<dbReference type="Gene3D" id="3.50.30.40">
    <property type="entry name" value="Ribonuclease E inhibitor RraA/RraA-like"/>
    <property type="match status" value="1"/>
</dbReference>
<dbReference type="Pfam" id="PF03737">
    <property type="entry name" value="RraA-like"/>
    <property type="match status" value="1"/>
</dbReference>
<evidence type="ECO:0000259" key="3">
    <source>
        <dbReference type="Pfam" id="PF01557"/>
    </source>
</evidence>
<evidence type="ECO:0000313" key="5">
    <source>
        <dbReference type="Proteomes" id="UP000298173"/>
    </source>
</evidence>
<name>A0A4R8UZF0_9MICO</name>
<dbReference type="GO" id="GO:0046872">
    <property type="term" value="F:metal ion binding"/>
    <property type="evidence" value="ECO:0007669"/>
    <property type="project" value="UniProtKB-KW"/>
</dbReference>
<dbReference type="Proteomes" id="UP000298173">
    <property type="component" value="Unassembled WGS sequence"/>
</dbReference>
<feature type="binding site" evidence="2">
    <location>
        <begin position="356"/>
        <end position="359"/>
    </location>
    <ligand>
        <name>substrate</name>
    </ligand>
</feature>
<keyword evidence="2" id="KW-0460">Magnesium</keyword>
<dbReference type="CDD" id="cd16841">
    <property type="entry name" value="RraA_family"/>
    <property type="match status" value="1"/>
</dbReference>
<feature type="binding site" evidence="2">
    <location>
        <position position="379"/>
    </location>
    <ligand>
        <name>Mg(2+)</name>
        <dbReference type="ChEBI" id="CHEBI:18420"/>
    </ligand>
</feature>
<comment type="caution">
    <text evidence="4">The sequence shown here is derived from an EMBL/GenBank/DDBJ whole genome shotgun (WGS) entry which is preliminary data.</text>
</comment>
<dbReference type="InterPro" id="IPR036704">
    <property type="entry name" value="RraA/RraA-like_sf"/>
</dbReference>
<keyword evidence="1 2" id="KW-0479">Metal-binding</keyword>
<gene>
    <name evidence="4" type="ORF">E3O06_08725</name>
</gene>